<dbReference type="Proteomes" id="UP001558850">
    <property type="component" value="Unassembled WGS sequence"/>
</dbReference>
<reference evidence="1" key="1">
    <citation type="submission" date="2024-07" db="EMBL/GenBank/DDBJ databases">
        <title>A survey of Mimosa microsymbionts across Brazilian biomes reveals a high diversity of Paraburkholderia nodulating endemic species, but also that Cupriavidus is common as a symbiont of widespread species.</title>
        <authorList>
            <person name="Rouws L."/>
            <person name="Barauna A."/>
            <person name="Beukes C."/>
            <person name="Rouws J.R.C."/>
            <person name="De Faria S.M."/>
            <person name="Gross E."/>
            <person name="Bueno Dos Reis Junior F."/>
            <person name="Simon M.F."/>
            <person name="Maluk M."/>
            <person name="Odee D.W."/>
            <person name="Kenicer G."/>
            <person name="Young J.P.W."/>
            <person name="Reis V.M."/>
            <person name="Zilli J."/>
            <person name="James E.K."/>
        </authorList>
    </citation>
    <scope>NUCLEOTIDE SEQUENCE</scope>
    <source>
        <strain evidence="1">EG181B</strain>
    </source>
</reference>
<dbReference type="EMBL" id="JBFRCH010000013">
    <property type="protein sequence ID" value="MEX3934462.1"/>
    <property type="molecule type" value="Genomic_DNA"/>
</dbReference>
<gene>
    <name evidence="1" type="ORF">AB4Y32_22205</name>
</gene>
<protein>
    <submittedName>
        <fullName evidence="1">Uncharacterized protein</fullName>
    </submittedName>
</protein>
<sequence length="78" mass="9383">MSESSKIEWRIVVEVSFREWTPRGELRQTKFLAVRHDKIGVRRQHGGGSEEFIHRIQDGYRPRKRHSHSSPHHWLAVW</sequence>
<comment type="caution">
    <text evidence="1">The sequence shown here is derived from an EMBL/GenBank/DDBJ whole genome shotgun (WGS) entry which is preliminary data.</text>
</comment>
<proteinExistence type="predicted"/>
<keyword evidence="2" id="KW-1185">Reference proteome</keyword>
<evidence type="ECO:0000313" key="2">
    <source>
        <dbReference type="Proteomes" id="UP001558850"/>
    </source>
</evidence>
<name>A0ACC6U4G7_9BURK</name>
<evidence type="ECO:0000313" key="1">
    <source>
        <dbReference type="EMBL" id="MEX3934462.1"/>
    </source>
</evidence>
<organism evidence="1 2">
    <name type="scientific">Paraburkholderia phymatum</name>
    <dbReference type="NCBI Taxonomy" id="148447"/>
    <lineage>
        <taxon>Bacteria</taxon>
        <taxon>Pseudomonadati</taxon>
        <taxon>Pseudomonadota</taxon>
        <taxon>Betaproteobacteria</taxon>
        <taxon>Burkholderiales</taxon>
        <taxon>Burkholderiaceae</taxon>
        <taxon>Paraburkholderia</taxon>
    </lineage>
</organism>
<accession>A0ACC6U4G7</accession>